<feature type="region of interest" description="Disordered" evidence="1">
    <location>
        <begin position="1"/>
        <end position="87"/>
    </location>
</feature>
<accession>A0A5N6XMQ0</accession>
<sequence>MTNSEPSAEQRPEFGPLQHIAEHTEPEVTLSVDEPDGPEHISRGPLPAEAPQGKVGEQIAPGTELITGAGGESQDDLVARERADTLD</sequence>
<dbReference type="AlphaFoldDB" id="A0A5N6XMQ0"/>
<name>A0A5N6XMQ0_9EURO</name>
<dbReference type="EMBL" id="ML737377">
    <property type="protein sequence ID" value="KAE8334148.1"/>
    <property type="molecule type" value="Genomic_DNA"/>
</dbReference>
<gene>
    <name evidence="2" type="ORF">BDV24DRAFT_146336</name>
</gene>
<feature type="compositionally biased region" description="Basic and acidic residues" evidence="1">
    <location>
        <begin position="77"/>
        <end position="87"/>
    </location>
</feature>
<reference evidence="2" key="1">
    <citation type="submission" date="2019-04" db="EMBL/GenBank/DDBJ databases">
        <title>Friends and foes A comparative genomics study of 23 Aspergillus species from section Flavi.</title>
        <authorList>
            <consortium name="DOE Joint Genome Institute"/>
            <person name="Kjaerbolling I."/>
            <person name="Vesth T."/>
            <person name="Frisvad J.C."/>
            <person name="Nybo J.L."/>
            <person name="Theobald S."/>
            <person name="Kildgaard S."/>
            <person name="Isbrandt T."/>
            <person name="Kuo A."/>
            <person name="Sato A."/>
            <person name="Lyhne E.K."/>
            <person name="Kogle M.E."/>
            <person name="Wiebenga A."/>
            <person name="Kun R.S."/>
            <person name="Lubbers R.J."/>
            <person name="Makela M.R."/>
            <person name="Barry K."/>
            <person name="Chovatia M."/>
            <person name="Clum A."/>
            <person name="Daum C."/>
            <person name="Haridas S."/>
            <person name="He G."/>
            <person name="LaButti K."/>
            <person name="Lipzen A."/>
            <person name="Mondo S."/>
            <person name="Riley R."/>
            <person name="Salamov A."/>
            <person name="Simmons B.A."/>
            <person name="Magnuson J.K."/>
            <person name="Henrissat B."/>
            <person name="Mortensen U.H."/>
            <person name="Larsen T.O."/>
            <person name="Devries R.P."/>
            <person name="Grigoriev I.V."/>
            <person name="Machida M."/>
            <person name="Baker S.E."/>
            <person name="Andersen M.R."/>
        </authorList>
    </citation>
    <scope>NUCLEOTIDE SEQUENCE</scope>
    <source>
        <strain evidence="2">CBS 117612</strain>
    </source>
</reference>
<evidence type="ECO:0000256" key="1">
    <source>
        <dbReference type="SAM" id="MobiDB-lite"/>
    </source>
</evidence>
<dbReference type="Proteomes" id="UP000325558">
    <property type="component" value="Unassembled WGS sequence"/>
</dbReference>
<organism evidence="2">
    <name type="scientific">Aspergillus arachidicola</name>
    <dbReference type="NCBI Taxonomy" id="656916"/>
    <lineage>
        <taxon>Eukaryota</taxon>
        <taxon>Fungi</taxon>
        <taxon>Dikarya</taxon>
        <taxon>Ascomycota</taxon>
        <taxon>Pezizomycotina</taxon>
        <taxon>Eurotiomycetes</taxon>
        <taxon>Eurotiomycetidae</taxon>
        <taxon>Eurotiales</taxon>
        <taxon>Aspergillaceae</taxon>
        <taxon>Aspergillus</taxon>
        <taxon>Aspergillus subgen. Circumdati</taxon>
    </lineage>
</organism>
<proteinExistence type="predicted"/>
<evidence type="ECO:0000313" key="2">
    <source>
        <dbReference type="EMBL" id="KAE8334148.1"/>
    </source>
</evidence>
<protein>
    <submittedName>
        <fullName evidence="2">Uncharacterized protein</fullName>
    </submittedName>
</protein>